<dbReference type="VEuPathDB" id="FungiDB:F4678DRAFT_482347"/>
<protein>
    <submittedName>
        <fullName evidence="1">Uncharacterized protein</fullName>
    </submittedName>
</protein>
<keyword evidence="2" id="KW-1185">Reference proteome</keyword>
<proteinExistence type="predicted"/>
<dbReference type="Proteomes" id="UP001148614">
    <property type="component" value="Unassembled WGS sequence"/>
</dbReference>
<evidence type="ECO:0000313" key="2">
    <source>
        <dbReference type="Proteomes" id="UP001148614"/>
    </source>
</evidence>
<comment type="caution">
    <text evidence="1">The sequence shown here is derived from an EMBL/GenBank/DDBJ whole genome shotgun (WGS) entry which is preliminary data.</text>
</comment>
<gene>
    <name evidence="1" type="ORF">NPX13_g4066</name>
</gene>
<evidence type="ECO:0000313" key="1">
    <source>
        <dbReference type="EMBL" id="KAJ3575331.1"/>
    </source>
</evidence>
<name>A0A9W8NH31_9PEZI</name>
<sequence>MTIPIVTIPINISGYYVSPSTINDTTNSSIPSWCNNSTENNGCVGKKRDILPTAVPKMQIPRQPVDLCNVPQVNFDQCHGQLAGVTVTSSFPTPGEARFDGVPPACMDLAVVLAGACAGRKEPIVATCGSDCLHFTDLTDEELEALSKALSTTA</sequence>
<reference evidence="1" key="1">
    <citation type="submission" date="2022-07" db="EMBL/GenBank/DDBJ databases">
        <title>Genome Sequence of Xylaria arbuscula.</title>
        <authorList>
            <person name="Buettner E."/>
        </authorList>
    </citation>
    <scope>NUCLEOTIDE SEQUENCE</scope>
    <source>
        <strain evidence="1">VT107</strain>
    </source>
</reference>
<accession>A0A9W8NH31</accession>
<dbReference type="EMBL" id="JANPWZ010000549">
    <property type="protein sequence ID" value="KAJ3575331.1"/>
    <property type="molecule type" value="Genomic_DNA"/>
</dbReference>
<dbReference type="AlphaFoldDB" id="A0A9W8NH31"/>
<organism evidence="1 2">
    <name type="scientific">Xylaria arbuscula</name>
    <dbReference type="NCBI Taxonomy" id="114810"/>
    <lineage>
        <taxon>Eukaryota</taxon>
        <taxon>Fungi</taxon>
        <taxon>Dikarya</taxon>
        <taxon>Ascomycota</taxon>
        <taxon>Pezizomycotina</taxon>
        <taxon>Sordariomycetes</taxon>
        <taxon>Xylariomycetidae</taxon>
        <taxon>Xylariales</taxon>
        <taxon>Xylariaceae</taxon>
        <taxon>Xylaria</taxon>
    </lineage>
</organism>